<dbReference type="Proteomes" id="UP000274327">
    <property type="component" value="Unassembled WGS sequence"/>
</dbReference>
<dbReference type="EMBL" id="QOCI01000001">
    <property type="protein sequence ID" value="RRR19983.1"/>
    <property type="molecule type" value="Genomic_DNA"/>
</dbReference>
<sequence length="194" mass="20974">MMVGMIELDLLWHDYLGISWTGAAGVVLSTIVLYLFFSLLVHLSGTRLMATMSTASFVVLAVVGGVSARSMLGESPTMIGALLVLNTLMVMEALMGTFRRLAPVLPAAMRRRPSVVMLEGRSRAESLRRRRLTEAGLHDRLRIGGVLDPAEVELVILEERGGLTIVRRGERIAPALLADVEGAELVPERLLAGG</sequence>
<dbReference type="PANTHER" id="PTHR34582">
    <property type="entry name" value="UPF0702 TRANSMEMBRANE PROTEIN YCAP"/>
    <property type="match status" value="1"/>
</dbReference>
<keyword evidence="6 7" id="KW-0472">Membrane</keyword>
<dbReference type="AlphaFoldDB" id="A0A3R8SRS9"/>
<evidence type="ECO:0000256" key="5">
    <source>
        <dbReference type="ARBA" id="ARBA00022989"/>
    </source>
</evidence>
<dbReference type="InterPro" id="IPR007353">
    <property type="entry name" value="DUF421"/>
</dbReference>
<gene>
    <name evidence="9" type="ORF">DS079_00835</name>
</gene>
<evidence type="ECO:0000313" key="9">
    <source>
        <dbReference type="EMBL" id="RRR19983.1"/>
    </source>
</evidence>
<evidence type="ECO:0000259" key="8">
    <source>
        <dbReference type="Pfam" id="PF04239"/>
    </source>
</evidence>
<dbReference type="GO" id="GO:0005886">
    <property type="term" value="C:plasma membrane"/>
    <property type="evidence" value="ECO:0007669"/>
    <property type="project" value="UniProtKB-SubCell"/>
</dbReference>
<organism evidence="9 10">
    <name type="scientific">Brachybacterium paraconglomeratum</name>
    <dbReference type="NCBI Taxonomy" id="173362"/>
    <lineage>
        <taxon>Bacteria</taxon>
        <taxon>Bacillati</taxon>
        <taxon>Actinomycetota</taxon>
        <taxon>Actinomycetes</taxon>
        <taxon>Micrococcales</taxon>
        <taxon>Dermabacteraceae</taxon>
        <taxon>Brachybacterium</taxon>
    </lineage>
</organism>
<evidence type="ECO:0000256" key="3">
    <source>
        <dbReference type="ARBA" id="ARBA00022475"/>
    </source>
</evidence>
<feature type="domain" description="YetF C-terminal" evidence="8">
    <location>
        <begin position="109"/>
        <end position="170"/>
    </location>
</feature>
<evidence type="ECO:0000313" key="10">
    <source>
        <dbReference type="Proteomes" id="UP000274327"/>
    </source>
</evidence>
<evidence type="ECO:0000256" key="2">
    <source>
        <dbReference type="ARBA" id="ARBA00006448"/>
    </source>
</evidence>
<protein>
    <submittedName>
        <fullName evidence="9">DUF421 domain-containing protein</fullName>
    </submittedName>
</protein>
<dbReference type="Pfam" id="PF04239">
    <property type="entry name" value="DUF421"/>
    <property type="match status" value="1"/>
</dbReference>
<name>A0A3R8SRS9_9MICO</name>
<evidence type="ECO:0000256" key="6">
    <source>
        <dbReference type="ARBA" id="ARBA00023136"/>
    </source>
</evidence>
<evidence type="ECO:0000256" key="7">
    <source>
        <dbReference type="SAM" id="Phobius"/>
    </source>
</evidence>
<keyword evidence="4 7" id="KW-0812">Transmembrane</keyword>
<comment type="similarity">
    <text evidence="2">Belongs to the UPF0702 family.</text>
</comment>
<dbReference type="InterPro" id="IPR023090">
    <property type="entry name" value="UPF0702_alpha/beta_dom_sf"/>
</dbReference>
<keyword evidence="10" id="KW-1185">Reference proteome</keyword>
<proteinExistence type="inferred from homology"/>
<dbReference type="PANTHER" id="PTHR34582:SF6">
    <property type="entry name" value="UPF0702 TRANSMEMBRANE PROTEIN YCAP"/>
    <property type="match status" value="1"/>
</dbReference>
<feature type="transmembrane region" description="Helical" evidence="7">
    <location>
        <begin position="20"/>
        <end position="41"/>
    </location>
</feature>
<comment type="caution">
    <text evidence="9">The sequence shown here is derived from an EMBL/GenBank/DDBJ whole genome shotgun (WGS) entry which is preliminary data.</text>
</comment>
<keyword evidence="5 7" id="KW-1133">Transmembrane helix</keyword>
<evidence type="ECO:0000256" key="1">
    <source>
        <dbReference type="ARBA" id="ARBA00004651"/>
    </source>
</evidence>
<keyword evidence="3" id="KW-1003">Cell membrane</keyword>
<feature type="transmembrane region" description="Helical" evidence="7">
    <location>
        <begin position="78"/>
        <end position="102"/>
    </location>
</feature>
<reference evidence="9 10" key="1">
    <citation type="submission" date="2018-07" db="EMBL/GenBank/DDBJ databases">
        <title>Brachybacteriurn paraconglorneratum KCTC 9916.</title>
        <authorList>
            <person name="Li Y."/>
        </authorList>
    </citation>
    <scope>NUCLEOTIDE SEQUENCE [LARGE SCALE GENOMIC DNA]</scope>
    <source>
        <strain evidence="9 10">KCTC 9916</strain>
    </source>
</reference>
<dbReference type="Gene3D" id="3.30.240.20">
    <property type="entry name" value="bsu07140 like domains"/>
    <property type="match status" value="1"/>
</dbReference>
<evidence type="ECO:0000256" key="4">
    <source>
        <dbReference type="ARBA" id="ARBA00022692"/>
    </source>
</evidence>
<accession>A0A3R8SRS9</accession>
<feature type="transmembrane region" description="Helical" evidence="7">
    <location>
        <begin position="48"/>
        <end position="66"/>
    </location>
</feature>
<comment type="subcellular location">
    <subcellularLocation>
        <location evidence="1">Cell membrane</location>
        <topology evidence="1">Multi-pass membrane protein</topology>
    </subcellularLocation>
</comment>